<keyword evidence="3" id="KW-0238">DNA-binding</keyword>
<comment type="similarity">
    <text evidence="1">Belongs to the type-I restriction system S methylase family.</text>
</comment>
<keyword evidence="2" id="KW-0680">Restriction system</keyword>
<dbReference type="Proteomes" id="UP000515369">
    <property type="component" value="Chromosome"/>
</dbReference>
<evidence type="ECO:0000256" key="4">
    <source>
        <dbReference type="SAM" id="Coils"/>
    </source>
</evidence>
<evidence type="ECO:0000256" key="1">
    <source>
        <dbReference type="ARBA" id="ARBA00010923"/>
    </source>
</evidence>
<dbReference type="REBASE" id="439355">
    <property type="entry name" value="S.Ssp0136ORF24095P"/>
</dbReference>
<dbReference type="EMBL" id="CP059732">
    <property type="protein sequence ID" value="QMW01036.1"/>
    <property type="molecule type" value="Genomic_DNA"/>
</dbReference>
<feature type="coiled-coil region" evidence="4">
    <location>
        <begin position="162"/>
        <end position="193"/>
    </location>
</feature>
<keyword evidence="7" id="KW-1185">Reference proteome</keyword>
<dbReference type="PANTHER" id="PTHR43140:SF1">
    <property type="entry name" value="TYPE I RESTRICTION ENZYME ECOKI SPECIFICITY SUBUNIT"/>
    <property type="match status" value="1"/>
</dbReference>
<dbReference type="RefSeq" id="WP_182458149.1">
    <property type="nucleotide sequence ID" value="NZ_CP059732.1"/>
</dbReference>
<keyword evidence="6" id="KW-0378">Hydrolase</keyword>
<dbReference type="GO" id="GO:0004519">
    <property type="term" value="F:endonuclease activity"/>
    <property type="evidence" value="ECO:0007669"/>
    <property type="project" value="UniProtKB-KW"/>
</dbReference>
<dbReference type="InterPro" id="IPR000055">
    <property type="entry name" value="Restrct_endonuc_typeI_TRD"/>
</dbReference>
<dbReference type="Gene3D" id="3.90.220.20">
    <property type="entry name" value="DNA methylase specificity domains"/>
    <property type="match status" value="2"/>
</dbReference>
<evidence type="ECO:0000256" key="3">
    <source>
        <dbReference type="ARBA" id="ARBA00023125"/>
    </source>
</evidence>
<gene>
    <name evidence="6" type="ORF">H3H32_24090</name>
</gene>
<proteinExistence type="inferred from homology"/>
<name>A0A7G5GQ94_9BACT</name>
<dbReference type="InterPro" id="IPR044946">
    <property type="entry name" value="Restrct_endonuc_typeI_TRD_sf"/>
</dbReference>
<reference evidence="6 7" key="1">
    <citation type="submission" date="2020-07" db="EMBL/GenBank/DDBJ databases">
        <title>Spirosoma foliorum sp. nov., isolated from the leaves on the Nejang mountain Korea, Republic of.</title>
        <authorList>
            <person name="Ho H."/>
            <person name="Lee Y.-J."/>
            <person name="Nurcahyanto D.-A."/>
            <person name="Kim S.-G."/>
        </authorList>
    </citation>
    <scope>NUCLEOTIDE SEQUENCE [LARGE SCALE GENOMIC DNA]</scope>
    <source>
        <strain evidence="6 7">PL0136</strain>
    </source>
</reference>
<dbReference type="PANTHER" id="PTHR43140">
    <property type="entry name" value="TYPE-1 RESTRICTION ENZYME ECOKI SPECIFICITY PROTEIN"/>
    <property type="match status" value="1"/>
</dbReference>
<organism evidence="6 7">
    <name type="scientific">Spirosoma foliorum</name>
    <dbReference type="NCBI Taxonomy" id="2710596"/>
    <lineage>
        <taxon>Bacteria</taxon>
        <taxon>Pseudomonadati</taxon>
        <taxon>Bacteroidota</taxon>
        <taxon>Cytophagia</taxon>
        <taxon>Cytophagales</taxon>
        <taxon>Cytophagaceae</taxon>
        <taxon>Spirosoma</taxon>
    </lineage>
</organism>
<dbReference type="Pfam" id="PF01420">
    <property type="entry name" value="Methylase_S"/>
    <property type="match status" value="2"/>
</dbReference>
<evidence type="ECO:0000313" key="6">
    <source>
        <dbReference type="EMBL" id="QMW01036.1"/>
    </source>
</evidence>
<dbReference type="GO" id="GO:0009307">
    <property type="term" value="P:DNA restriction-modification system"/>
    <property type="evidence" value="ECO:0007669"/>
    <property type="project" value="UniProtKB-KW"/>
</dbReference>
<evidence type="ECO:0000256" key="2">
    <source>
        <dbReference type="ARBA" id="ARBA00022747"/>
    </source>
</evidence>
<sequence length="403" mass="45372">MKTDWEVKTLGNVIQKTENINPAQSPDKEFDYIDVSSVDNETFSIVSTSRLTGKEAPSRARKLVRTNDIIFATVRPTLKRIAIIPDKFNGQVCSTGYFVLRANEYIDYKLIFYFLQTDGFNAEMQKLQKGASYPAVTDGEVRGQTISYPKSLPEQQRIVAILDEAFAAIDKAKENAEKNLQNARELFESYLQSVFANPGEEWVEKSLGEVCSISSKLIDPRNTEFLNVLHVGGANIESLTGRLIELKTAQEEGLISGKFLFDESMVLYSKIRPYLMKVAKPDFCGLCSADIYPLSPFKDKMIRDYLFYLLLSHDFTQYAIKGSARAGMPKVNREHLFEYKFYIGSITDQTSIVAKLDALSAETKKLEAIYQQKLTDLDELKKAILQKAFQGELTNTAATALAL</sequence>
<feature type="domain" description="Type I restriction modification DNA specificity" evidence="5">
    <location>
        <begin position="200"/>
        <end position="368"/>
    </location>
</feature>
<dbReference type="AlphaFoldDB" id="A0A7G5GQ94"/>
<feature type="domain" description="Type I restriction modification DNA specificity" evidence="5">
    <location>
        <begin position="4"/>
        <end position="175"/>
    </location>
</feature>
<dbReference type="SUPFAM" id="SSF116734">
    <property type="entry name" value="DNA methylase specificity domain"/>
    <property type="match status" value="2"/>
</dbReference>
<dbReference type="KEGG" id="sfol:H3H32_24090"/>
<protein>
    <submittedName>
        <fullName evidence="6">Restriction endonuclease subunit S</fullName>
    </submittedName>
</protein>
<keyword evidence="6" id="KW-0255">Endonuclease</keyword>
<keyword evidence="6" id="KW-0540">Nuclease</keyword>
<dbReference type="InterPro" id="IPR051212">
    <property type="entry name" value="Type-I_RE_S_subunit"/>
</dbReference>
<keyword evidence="4" id="KW-0175">Coiled coil</keyword>
<accession>A0A7G5GQ94</accession>
<evidence type="ECO:0000259" key="5">
    <source>
        <dbReference type="Pfam" id="PF01420"/>
    </source>
</evidence>
<dbReference type="GO" id="GO:0003677">
    <property type="term" value="F:DNA binding"/>
    <property type="evidence" value="ECO:0007669"/>
    <property type="project" value="UniProtKB-KW"/>
</dbReference>
<evidence type="ECO:0000313" key="7">
    <source>
        <dbReference type="Proteomes" id="UP000515369"/>
    </source>
</evidence>